<proteinExistence type="predicted"/>
<evidence type="ECO:0000256" key="1">
    <source>
        <dbReference type="SAM" id="MobiDB-lite"/>
    </source>
</evidence>
<dbReference type="AlphaFoldDB" id="A0A2G3E6Q8"/>
<feature type="compositionally biased region" description="Low complexity" evidence="1">
    <location>
        <begin position="164"/>
        <end position="209"/>
    </location>
</feature>
<comment type="caution">
    <text evidence="3">The sequence shown here is derived from an EMBL/GenBank/DDBJ whole genome shotgun (WGS) entry which is preliminary data.</text>
</comment>
<feature type="signal peptide" evidence="2">
    <location>
        <begin position="1"/>
        <end position="29"/>
    </location>
</feature>
<protein>
    <submittedName>
        <fullName evidence="3">Uncharacterized protein</fullName>
    </submittedName>
</protein>
<accession>A0A2G3E6Q8</accession>
<sequence length="249" mass="26083">MKNRIVQTLLTFSIVTSVLGGANTITANAADYVGKFDAKAAQMISQVFDAEYYAKTYPDVAAAFGNKKAALLNHYLTCGIFEGRDASATFNADAYAAANADLVVVYDTDNNIADYTNYFFHYINCGQKEGRIATVADATAAGFTVSSVADNTKTIAAPTKATKTYASSGSSSSGGSSSAGSASSSSSSSSNNSSSAASTNTSTSESSNTIVYNDDSGYVHDWDRDSQQAEYNMDGSNYDAIVEHFGSDE</sequence>
<name>A0A2G3E6Q8_9FIRM</name>
<dbReference type="EMBL" id="PDYH01000060">
    <property type="protein sequence ID" value="PHU38982.1"/>
    <property type="molecule type" value="Genomic_DNA"/>
</dbReference>
<evidence type="ECO:0000313" key="3">
    <source>
        <dbReference type="EMBL" id="PHU38982.1"/>
    </source>
</evidence>
<feature type="region of interest" description="Disordered" evidence="1">
    <location>
        <begin position="164"/>
        <end position="226"/>
    </location>
</feature>
<dbReference type="RefSeq" id="WP_099413964.1">
    <property type="nucleotide sequence ID" value="NZ_PDYH01000060.1"/>
</dbReference>
<organism evidence="3 4">
    <name type="scientific">Pseudobutyrivibrio ruminis</name>
    <dbReference type="NCBI Taxonomy" id="46206"/>
    <lineage>
        <taxon>Bacteria</taxon>
        <taxon>Bacillati</taxon>
        <taxon>Bacillota</taxon>
        <taxon>Clostridia</taxon>
        <taxon>Lachnospirales</taxon>
        <taxon>Lachnospiraceae</taxon>
        <taxon>Pseudobutyrivibrio</taxon>
    </lineage>
</organism>
<evidence type="ECO:0000256" key="2">
    <source>
        <dbReference type="SAM" id="SignalP"/>
    </source>
</evidence>
<gene>
    <name evidence="3" type="ORF">CSX00_12985</name>
</gene>
<dbReference type="Proteomes" id="UP000224317">
    <property type="component" value="Unassembled WGS sequence"/>
</dbReference>
<evidence type="ECO:0000313" key="4">
    <source>
        <dbReference type="Proteomes" id="UP000224317"/>
    </source>
</evidence>
<keyword evidence="2" id="KW-0732">Signal</keyword>
<feature type="chain" id="PRO_5013747169" evidence="2">
    <location>
        <begin position="30"/>
        <end position="249"/>
    </location>
</feature>
<feature type="compositionally biased region" description="Basic and acidic residues" evidence="1">
    <location>
        <begin position="217"/>
        <end position="226"/>
    </location>
</feature>
<reference evidence="3" key="1">
    <citation type="submission" date="2017-10" db="EMBL/GenBank/DDBJ databases">
        <title>Resolving the taxonomy of Roseburia spp., Eubacterium rectale and Agathobacter spp. through phylogenomic analysis.</title>
        <authorList>
            <person name="Sheridan P.O."/>
            <person name="Walker A.W."/>
            <person name="Duncan S.H."/>
            <person name="Scott K.P."/>
            <person name="Toole P.W.O."/>
            <person name="Luis P."/>
            <person name="Flint H.J."/>
        </authorList>
    </citation>
    <scope>NUCLEOTIDE SEQUENCE [LARGE SCALE GENOMIC DNA]</scope>
    <source>
        <strain evidence="3">JK10</strain>
    </source>
</reference>
<keyword evidence="4" id="KW-1185">Reference proteome</keyword>